<reference evidence="1" key="2">
    <citation type="journal article" date="2022" name="New Phytol.">
        <title>Evolutionary transition to the ectomycorrhizal habit in the genomes of a hyperdiverse lineage of mushroom-forming fungi.</title>
        <authorList>
            <person name="Looney B."/>
            <person name="Miyauchi S."/>
            <person name="Morin E."/>
            <person name="Drula E."/>
            <person name="Courty P.E."/>
            <person name="Kohler A."/>
            <person name="Kuo A."/>
            <person name="LaButti K."/>
            <person name="Pangilinan J."/>
            <person name="Lipzen A."/>
            <person name="Riley R."/>
            <person name="Andreopoulos W."/>
            <person name="He G."/>
            <person name="Johnson J."/>
            <person name="Nolan M."/>
            <person name="Tritt A."/>
            <person name="Barry K.W."/>
            <person name="Grigoriev I.V."/>
            <person name="Nagy L.G."/>
            <person name="Hibbett D."/>
            <person name="Henrissat B."/>
            <person name="Matheny P.B."/>
            <person name="Labbe J."/>
            <person name="Martin F.M."/>
        </authorList>
    </citation>
    <scope>NUCLEOTIDE SEQUENCE</scope>
    <source>
        <strain evidence="1">HHB10654</strain>
    </source>
</reference>
<sequence>MYEHLASLFGGPPNAAICSLYAQWAKGEWGMILTGNVQISGDHLTLGRDMVVPQAITQETIQLFAQLAERMRPPSVRDNPRHVSATAPLGTAVVMQLSHAGRQSPTILGGRLPFIRALAPSSIGLSPSRTSSPSAKDGWFSQLVYALAFPKPRAMSLYDIEHVVDGFVRGAKLALDAGFDGIELHASHGYLLAQFISPRSNERHDAYNAQDEPLHLLHQLISTIRAVVPSQFIVGVKVSSADYVEAGSSPSVDTGIEDAIEERALGHVIEISTWEMVDFIEISGGDYENPAFMTTSRQVFFSRFSRKARPANLSGALEDGHADLLGIGRGSVLCPELPRLLRGYANLEHPPPSIISAKRSGSEGVTINTLFPQLPELSSVDTPLARAWHYILSSLGILPLPKLIGAGVGMAWYVAMISRLSRGKHVDYSVGGLGAIARMWATELRLATASAAIFVILLLCIGRSWLC</sequence>
<protein>
    <submittedName>
        <fullName evidence="1">FMN-linked oxidoreductase</fullName>
    </submittedName>
</protein>
<evidence type="ECO:0000313" key="1">
    <source>
        <dbReference type="EMBL" id="KAI0066807.1"/>
    </source>
</evidence>
<proteinExistence type="predicted"/>
<dbReference type="EMBL" id="MU277191">
    <property type="protein sequence ID" value="KAI0066807.1"/>
    <property type="molecule type" value="Genomic_DNA"/>
</dbReference>
<keyword evidence="2" id="KW-1185">Reference proteome</keyword>
<accession>A0ACB8TEG6</accession>
<dbReference type="Proteomes" id="UP000814140">
    <property type="component" value="Unassembled WGS sequence"/>
</dbReference>
<reference evidence="1" key="1">
    <citation type="submission" date="2021-03" db="EMBL/GenBank/DDBJ databases">
        <authorList>
            <consortium name="DOE Joint Genome Institute"/>
            <person name="Ahrendt S."/>
            <person name="Looney B.P."/>
            <person name="Miyauchi S."/>
            <person name="Morin E."/>
            <person name="Drula E."/>
            <person name="Courty P.E."/>
            <person name="Chicoki N."/>
            <person name="Fauchery L."/>
            <person name="Kohler A."/>
            <person name="Kuo A."/>
            <person name="Labutti K."/>
            <person name="Pangilinan J."/>
            <person name="Lipzen A."/>
            <person name="Riley R."/>
            <person name="Andreopoulos W."/>
            <person name="He G."/>
            <person name="Johnson J."/>
            <person name="Barry K.W."/>
            <person name="Grigoriev I.V."/>
            <person name="Nagy L."/>
            <person name="Hibbett D."/>
            <person name="Henrissat B."/>
            <person name="Matheny P.B."/>
            <person name="Labbe J."/>
            <person name="Martin F."/>
        </authorList>
    </citation>
    <scope>NUCLEOTIDE SEQUENCE</scope>
    <source>
        <strain evidence="1">HHB10654</strain>
    </source>
</reference>
<name>A0ACB8TEG6_9AGAM</name>
<evidence type="ECO:0000313" key="2">
    <source>
        <dbReference type="Proteomes" id="UP000814140"/>
    </source>
</evidence>
<organism evidence="1 2">
    <name type="scientific">Artomyces pyxidatus</name>
    <dbReference type="NCBI Taxonomy" id="48021"/>
    <lineage>
        <taxon>Eukaryota</taxon>
        <taxon>Fungi</taxon>
        <taxon>Dikarya</taxon>
        <taxon>Basidiomycota</taxon>
        <taxon>Agaricomycotina</taxon>
        <taxon>Agaricomycetes</taxon>
        <taxon>Russulales</taxon>
        <taxon>Auriscalpiaceae</taxon>
        <taxon>Artomyces</taxon>
    </lineage>
</organism>
<gene>
    <name evidence="1" type="ORF">BV25DRAFT_1246402</name>
</gene>
<comment type="caution">
    <text evidence="1">The sequence shown here is derived from an EMBL/GenBank/DDBJ whole genome shotgun (WGS) entry which is preliminary data.</text>
</comment>